<accession>A0ABU3T089</accession>
<comment type="caution">
    <text evidence="2">The sequence shown here is derived from an EMBL/GenBank/DDBJ whole genome shotgun (WGS) entry which is preliminary data.</text>
</comment>
<organism evidence="2 3">
    <name type="scientific">Paraglaciecola aquimarina</name>
    <dbReference type="NCBI Taxonomy" id="1235557"/>
    <lineage>
        <taxon>Bacteria</taxon>
        <taxon>Pseudomonadati</taxon>
        <taxon>Pseudomonadota</taxon>
        <taxon>Gammaproteobacteria</taxon>
        <taxon>Alteromonadales</taxon>
        <taxon>Alteromonadaceae</taxon>
        <taxon>Paraglaciecola</taxon>
    </lineage>
</organism>
<dbReference type="InterPro" id="IPR021244">
    <property type="entry name" value="DUF2802"/>
</dbReference>
<proteinExistence type="predicted"/>
<dbReference type="RefSeq" id="WP_316027206.1">
    <property type="nucleotide sequence ID" value="NZ_JAWDIO010000002.1"/>
</dbReference>
<gene>
    <name evidence="2" type="ORF">RS130_18905</name>
</gene>
<dbReference type="Proteomes" id="UP001247805">
    <property type="component" value="Unassembled WGS sequence"/>
</dbReference>
<evidence type="ECO:0000256" key="1">
    <source>
        <dbReference type="SAM" id="Phobius"/>
    </source>
</evidence>
<dbReference type="EMBL" id="JAWDIO010000002">
    <property type="protein sequence ID" value="MDU0355676.1"/>
    <property type="molecule type" value="Genomic_DNA"/>
</dbReference>
<keyword evidence="1" id="KW-1133">Transmembrane helix</keyword>
<keyword evidence="1" id="KW-0812">Transmembrane</keyword>
<protein>
    <submittedName>
        <fullName evidence="2">DUF2802 domain-containing protein</fullName>
    </submittedName>
</protein>
<keyword evidence="1" id="KW-0472">Membrane</keyword>
<evidence type="ECO:0000313" key="3">
    <source>
        <dbReference type="Proteomes" id="UP001247805"/>
    </source>
</evidence>
<reference evidence="2 3" key="1">
    <citation type="submission" date="2023-10" db="EMBL/GenBank/DDBJ databases">
        <title>Glaciecola aquimarina strain GGW-M5 nov., isolated from a coastal seawater.</title>
        <authorList>
            <person name="Bayburt H."/>
            <person name="Kim J.M."/>
            <person name="Choi B.J."/>
            <person name="Jeon C.O."/>
        </authorList>
    </citation>
    <scope>NUCLEOTIDE SEQUENCE [LARGE SCALE GENOMIC DNA]</scope>
    <source>
        <strain evidence="2 3">KCTC 32108</strain>
    </source>
</reference>
<sequence>MDLAIVISLVAVGISCLLVILLIKVIMTNRTQARLLDSQSQQLAIHSQKISNFANELHEVRTGSYATVSRLKDLTSQLEQLRDAQQNIVEQDPQSRFYNKGVKLISQGATVEDVMRECEMPLAEAELLYNLHHNQQ</sequence>
<name>A0ABU3T089_9ALTE</name>
<evidence type="ECO:0000313" key="2">
    <source>
        <dbReference type="EMBL" id="MDU0355676.1"/>
    </source>
</evidence>
<feature type="transmembrane region" description="Helical" evidence="1">
    <location>
        <begin position="6"/>
        <end position="26"/>
    </location>
</feature>
<dbReference type="Pfam" id="PF10975">
    <property type="entry name" value="DUF2802"/>
    <property type="match status" value="1"/>
</dbReference>
<keyword evidence="3" id="KW-1185">Reference proteome</keyword>